<feature type="transmembrane region" description="Helical" evidence="2">
    <location>
        <begin position="76"/>
        <end position="94"/>
    </location>
</feature>
<evidence type="ECO:0000313" key="4">
    <source>
        <dbReference type="Proteomes" id="UP000290289"/>
    </source>
</evidence>
<dbReference type="EMBL" id="RDQH01000337">
    <property type="protein sequence ID" value="RXH84581.1"/>
    <property type="molecule type" value="Genomic_DNA"/>
</dbReference>
<dbReference type="GO" id="GO:0006508">
    <property type="term" value="P:proteolysis"/>
    <property type="evidence" value="ECO:0007669"/>
    <property type="project" value="InterPro"/>
</dbReference>
<dbReference type="GO" id="GO:0016020">
    <property type="term" value="C:membrane"/>
    <property type="evidence" value="ECO:0007669"/>
    <property type="project" value="InterPro"/>
</dbReference>
<protein>
    <submittedName>
        <fullName evidence="3">Uncharacterized protein</fullName>
    </submittedName>
</protein>
<keyword evidence="2" id="KW-1133">Transmembrane helix</keyword>
<comment type="similarity">
    <text evidence="1">Belongs to the peptidase S54 family.</text>
</comment>
<comment type="caution">
    <text evidence="3">The sequence shown here is derived from an EMBL/GenBank/DDBJ whole genome shotgun (WGS) entry which is preliminary data.</text>
</comment>
<evidence type="ECO:0000256" key="1">
    <source>
        <dbReference type="ARBA" id="ARBA00009045"/>
    </source>
</evidence>
<feature type="transmembrane region" description="Helical" evidence="2">
    <location>
        <begin position="100"/>
        <end position="130"/>
    </location>
</feature>
<accession>A0A498IT04</accession>
<keyword evidence="2" id="KW-0812">Transmembrane</keyword>
<dbReference type="AlphaFoldDB" id="A0A498IT04"/>
<dbReference type="STRING" id="3750.A0A498IT04"/>
<evidence type="ECO:0000313" key="3">
    <source>
        <dbReference type="EMBL" id="RXH84581.1"/>
    </source>
</evidence>
<evidence type="ECO:0000256" key="2">
    <source>
        <dbReference type="SAM" id="Phobius"/>
    </source>
</evidence>
<keyword evidence="2" id="KW-0472">Membrane</keyword>
<proteinExistence type="inferred from homology"/>
<dbReference type="InterPro" id="IPR002610">
    <property type="entry name" value="Peptidase_S54_rhomboid-like"/>
</dbReference>
<sequence length="275" mass="31903">MYVNKYVHDPLILQFQISIRMGILPHMDNFAQIGGFVSRFLLGFLFLIHPLFKWLTHRNAPHGRVSTLVKSKHNTYQYVLWVLSLILLIVGMVWRRHCVIVIAVLCVVLIGHFVDSGFYFVVLGCCFVIGNKSSFSSYLRSIRICRHFLTVVMYTLFRAVNLNNQCSWCHYLSSVPTSNWNCKSQNIYCLSLYLLVSDQNGLEKALCYRYRCSLCGCCFVIGNKSSFSSYLRSIRICRHFLTVVRYTLFRAVNLNNHGSWCHYLSSVPTSKWNCK</sequence>
<dbReference type="PANTHER" id="PTHR22936:SF77">
    <property type="entry name" value="RHOMBOID-LIKE PROTEIN 1"/>
    <property type="match status" value="1"/>
</dbReference>
<reference evidence="3 4" key="1">
    <citation type="submission" date="2018-10" db="EMBL/GenBank/DDBJ databases">
        <title>A high-quality apple genome assembly.</title>
        <authorList>
            <person name="Hu J."/>
        </authorList>
    </citation>
    <scope>NUCLEOTIDE SEQUENCE [LARGE SCALE GENOMIC DNA]</scope>
    <source>
        <strain evidence="4">cv. HFTH1</strain>
        <tissue evidence="3">Young leaf</tissue>
    </source>
</reference>
<name>A0A498IT04_MALDO</name>
<keyword evidence="4" id="KW-1185">Reference proteome</keyword>
<dbReference type="Proteomes" id="UP000290289">
    <property type="component" value="Chromosome 11"/>
</dbReference>
<gene>
    <name evidence="3" type="ORF">DVH24_032865</name>
</gene>
<dbReference type="PANTHER" id="PTHR22936">
    <property type="entry name" value="RHOMBOID-RELATED"/>
    <property type="match status" value="1"/>
</dbReference>
<feature type="transmembrane region" description="Helical" evidence="2">
    <location>
        <begin position="30"/>
        <end position="55"/>
    </location>
</feature>
<organism evidence="3 4">
    <name type="scientific">Malus domestica</name>
    <name type="common">Apple</name>
    <name type="synonym">Pyrus malus</name>
    <dbReference type="NCBI Taxonomy" id="3750"/>
    <lineage>
        <taxon>Eukaryota</taxon>
        <taxon>Viridiplantae</taxon>
        <taxon>Streptophyta</taxon>
        <taxon>Embryophyta</taxon>
        <taxon>Tracheophyta</taxon>
        <taxon>Spermatophyta</taxon>
        <taxon>Magnoliopsida</taxon>
        <taxon>eudicotyledons</taxon>
        <taxon>Gunneridae</taxon>
        <taxon>Pentapetalae</taxon>
        <taxon>rosids</taxon>
        <taxon>fabids</taxon>
        <taxon>Rosales</taxon>
        <taxon>Rosaceae</taxon>
        <taxon>Amygdaloideae</taxon>
        <taxon>Maleae</taxon>
        <taxon>Malus</taxon>
    </lineage>
</organism>